<gene>
    <name evidence="2" type="ORF">CR105_22870</name>
</gene>
<dbReference type="Proteomes" id="UP000230390">
    <property type="component" value="Unassembled WGS sequence"/>
</dbReference>
<dbReference type="EMBL" id="PDOC01000022">
    <property type="protein sequence ID" value="PIL42693.1"/>
    <property type="molecule type" value="Genomic_DNA"/>
</dbReference>
<reference evidence="2 3" key="1">
    <citation type="submission" date="2017-10" db="EMBL/GenBank/DDBJ databases">
        <title>Massilia psychrophilum sp. nov., a novel purple-pigmented bacterium isolated from Tianshan glacier, Xinjiang Municipality, China.</title>
        <authorList>
            <person name="Wang H."/>
        </authorList>
    </citation>
    <scope>NUCLEOTIDE SEQUENCE [LARGE SCALE GENOMIC DNA]</scope>
    <source>
        <strain evidence="2 3">JCM 30074</strain>
    </source>
</reference>
<keyword evidence="1" id="KW-0732">Signal</keyword>
<organism evidence="2 3">
    <name type="scientific">Massilia eurypsychrophila</name>
    <dbReference type="NCBI Taxonomy" id="1485217"/>
    <lineage>
        <taxon>Bacteria</taxon>
        <taxon>Pseudomonadati</taxon>
        <taxon>Pseudomonadota</taxon>
        <taxon>Betaproteobacteria</taxon>
        <taxon>Burkholderiales</taxon>
        <taxon>Oxalobacteraceae</taxon>
        <taxon>Telluria group</taxon>
        <taxon>Massilia</taxon>
    </lineage>
</organism>
<name>A0A2G8T9N7_9BURK</name>
<comment type="caution">
    <text evidence="2">The sequence shown here is derived from an EMBL/GenBank/DDBJ whole genome shotgun (WGS) entry which is preliminary data.</text>
</comment>
<dbReference type="AlphaFoldDB" id="A0A2G8T9N7"/>
<evidence type="ECO:0000313" key="2">
    <source>
        <dbReference type="EMBL" id="PIL42693.1"/>
    </source>
</evidence>
<keyword evidence="3" id="KW-1185">Reference proteome</keyword>
<evidence type="ECO:0000256" key="1">
    <source>
        <dbReference type="SAM" id="SignalP"/>
    </source>
</evidence>
<protein>
    <submittedName>
        <fullName evidence="2">Uncharacterized protein</fullName>
    </submittedName>
</protein>
<accession>A0A2G8T9N7</accession>
<feature type="signal peptide" evidence="1">
    <location>
        <begin position="1"/>
        <end position="18"/>
    </location>
</feature>
<feature type="chain" id="PRO_5013742040" evidence="1">
    <location>
        <begin position="19"/>
        <end position="301"/>
    </location>
</feature>
<sequence length="301" mass="32234">MLSLVALPSAAFAQLAVAPAEFVMRFQPPDGVKVKMSYRLERTRLVEGQPQVKDVGETRTEGVFKRVGAGFEYAPRTVSSTMNRNGNLLNDPIVALMSKVPVTFVISAGGEATSIKGYGEVEALLKSTVSPQVAAALAPIVNEAAMAGRETAEWNARYADWADGEFAIGQVIDVKAPQPLPNGETLTYTIRTTIAGWEPCPAGQCVRLEQIYESDAAALANIANGVMQRVTAATPAAAGLVVPSNKGARVSGSLTRLIDPKTMLIYSEQVRRIISMNLQVAGKGLVPTTQEEVRTYAYVYE</sequence>
<evidence type="ECO:0000313" key="3">
    <source>
        <dbReference type="Proteomes" id="UP000230390"/>
    </source>
</evidence>
<proteinExistence type="predicted"/>